<evidence type="ECO:0000313" key="2">
    <source>
        <dbReference type="EMBL" id="KAK3310282.1"/>
    </source>
</evidence>
<evidence type="ECO:0000313" key="3">
    <source>
        <dbReference type="Proteomes" id="UP001273166"/>
    </source>
</evidence>
<dbReference type="Proteomes" id="UP001273166">
    <property type="component" value="Unassembled WGS sequence"/>
</dbReference>
<dbReference type="EMBL" id="JAUDZG010000001">
    <property type="protein sequence ID" value="KAK3310282.1"/>
    <property type="molecule type" value="Genomic_DNA"/>
</dbReference>
<feature type="region of interest" description="Disordered" evidence="1">
    <location>
        <begin position="1"/>
        <end position="104"/>
    </location>
</feature>
<evidence type="ECO:0000256" key="1">
    <source>
        <dbReference type="SAM" id="MobiDB-lite"/>
    </source>
</evidence>
<comment type="caution">
    <text evidence="2">The sequence shown here is derived from an EMBL/GenBank/DDBJ whole genome shotgun (WGS) entry which is preliminary data.</text>
</comment>
<gene>
    <name evidence="2" type="ORF">B0T15DRAFT_31894</name>
</gene>
<feature type="compositionally biased region" description="Pro residues" evidence="1">
    <location>
        <begin position="31"/>
        <end position="42"/>
    </location>
</feature>
<protein>
    <submittedName>
        <fullName evidence="2">Uncharacterized protein</fullName>
    </submittedName>
</protein>
<feature type="region of interest" description="Disordered" evidence="1">
    <location>
        <begin position="594"/>
        <end position="623"/>
    </location>
</feature>
<organism evidence="2 3">
    <name type="scientific">Chaetomium strumarium</name>
    <dbReference type="NCBI Taxonomy" id="1170767"/>
    <lineage>
        <taxon>Eukaryota</taxon>
        <taxon>Fungi</taxon>
        <taxon>Dikarya</taxon>
        <taxon>Ascomycota</taxon>
        <taxon>Pezizomycotina</taxon>
        <taxon>Sordariomycetes</taxon>
        <taxon>Sordariomycetidae</taxon>
        <taxon>Sordariales</taxon>
        <taxon>Chaetomiaceae</taxon>
        <taxon>Chaetomium</taxon>
    </lineage>
</organism>
<accession>A0AAJ0H1U8</accession>
<proteinExistence type="predicted"/>
<name>A0AAJ0H1U8_9PEZI</name>
<feature type="compositionally biased region" description="Basic and acidic residues" evidence="1">
    <location>
        <begin position="594"/>
        <end position="604"/>
    </location>
</feature>
<feature type="compositionally biased region" description="Low complexity" evidence="1">
    <location>
        <begin position="12"/>
        <end position="30"/>
    </location>
</feature>
<dbReference type="AlphaFoldDB" id="A0AAJ0H1U8"/>
<dbReference type="RefSeq" id="XP_062726062.1">
    <property type="nucleotide sequence ID" value="XM_062864031.1"/>
</dbReference>
<dbReference type="GeneID" id="87882860"/>
<feature type="compositionally biased region" description="Acidic residues" evidence="1">
    <location>
        <begin position="68"/>
        <end position="82"/>
    </location>
</feature>
<reference evidence="2" key="1">
    <citation type="journal article" date="2023" name="Mol. Phylogenet. Evol.">
        <title>Genome-scale phylogeny and comparative genomics of the fungal order Sordariales.</title>
        <authorList>
            <person name="Hensen N."/>
            <person name="Bonometti L."/>
            <person name="Westerberg I."/>
            <person name="Brannstrom I.O."/>
            <person name="Guillou S."/>
            <person name="Cros-Aarteil S."/>
            <person name="Calhoun S."/>
            <person name="Haridas S."/>
            <person name="Kuo A."/>
            <person name="Mondo S."/>
            <person name="Pangilinan J."/>
            <person name="Riley R."/>
            <person name="LaButti K."/>
            <person name="Andreopoulos B."/>
            <person name="Lipzen A."/>
            <person name="Chen C."/>
            <person name="Yan M."/>
            <person name="Daum C."/>
            <person name="Ng V."/>
            <person name="Clum A."/>
            <person name="Steindorff A."/>
            <person name="Ohm R.A."/>
            <person name="Martin F."/>
            <person name="Silar P."/>
            <person name="Natvig D.O."/>
            <person name="Lalanne C."/>
            <person name="Gautier V."/>
            <person name="Ament-Velasquez S.L."/>
            <person name="Kruys A."/>
            <person name="Hutchinson M.I."/>
            <person name="Powell A.J."/>
            <person name="Barry K."/>
            <person name="Miller A.N."/>
            <person name="Grigoriev I.V."/>
            <person name="Debuchy R."/>
            <person name="Gladieux P."/>
            <person name="Hiltunen Thoren M."/>
            <person name="Johannesson H."/>
        </authorList>
    </citation>
    <scope>NUCLEOTIDE SEQUENCE</scope>
    <source>
        <strain evidence="2">CBS 333.67</strain>
    </source>
</reference>
<keyword evidence="3" id="KW-1185">Reference proteome</keyword>
<sequence>MSRNANIATFFKPVPKSSKSPQPKTSTAEVPPTPPPPSPSPLPALFSSSPPAPASTVRDRNAVIRASDDEDDDGFSSSDDDFPSLFPKPSGSTLPPRPAGKADNVYATPKAKRRAVEFHSSPLTINTRHKFDIKALLKHAEADNVIEESEQRTAAILAEESPTASGRRTGKEGSVSLHDSMLEVLSDPEGSQDEGNRARLMRAMRRTEATVERKKWYFFDRQGQPSTTAMEVHQTFPKAKATGVWTLLASEAHRSEIFEDGLAFHIQSKMRSLPDEIFQWVLNQVTHEKHKKLRDEYLRLLGTCPDQIQRLIDEDLVLGLFRDLGASGRALGTASQPGGRSENGAPYPEHNRGRLQAVLRILAETAHALNIKVLTRVMSILLRLGIDNIAREDYAVSTDFQDALLRVVLAVPWRSWNNFCGHVGESLYIHTVDATLRWDAVSAIPLLHPKLVELRRRLALVFVFDDTRRAFSAPEETFSIRSIIDRLDQADEFIIDRTNTDYFELLALSEMLSVAVGDGSPPGDDASPEAIKQYNSEVDELAHRIRFMWSNIHGQGAAYMSRMEARVQLKDFERKLQHAVRTRPPLKGDIFEMNAREDEVDRPKQQQFMKRFLSKSQPPPKTP</sequence>
<reference evidence="2" key="2">
    <citation type="submission" date="2023-06" db="EMBL/GenBank/DDBJ databases">
        <authorList>
            <consortium name="Lawrence Berkeley National Laboratory"/>
            <person name="Mondo S.J."/>
            <person name="Hensen N."/>
            <person name="Bonometti L."/>
            <person name="Westerberg I."/>
            <person name="Brannstrom I.O."/>
            <person name="Guillou S."/>
            <person name="Cros-Aarteil S."/>
            <person name="Calhoun S."/>
            <person name="Haridas S."/>
            <person name="Kuo A."/>
            <person name="Pangilinan J."/>
            <person name="Riley R."/>
            <person name="Labutti K."/>
            <person name="Andreopoulos B."/>
            <person name="Lipzen A."/>
            <person name="Chen C."/>
            <person name="Yanf M."/>
            <person name="Daum C."/>
            <person name="Ng V."/>
            <person name="Clum A."/>
            <person name="Steindorff A."/>
            <person name="Ohm R."/>
            <person name="Martin F."/>
            <person name="Silar P."/>
            <person name="Natvig D."/>
            <person name="Lalanne C."/>
            <person name="Gautier V."/>
            <person name="Ament-Velasquez S.L."/>
            <person name="Kruys A."/>
            <person name="Hutchinson M.I."/>
            <person name="Powell A.J."/>
            <person name="Barry K."/>
            <person name="Miller A.N."/>
            <person name="Grigoriev I.V."/>
            <person name="Debuchy R."/>
            <person name="Gladieux P."/>
            <person name="Thoren M.H."/>
            <person name="Johannesson H."/>
        </authorList>
    </citation>
    <scope>NUCLEOTIDE SEQUENCE</scope>
    <source>
        <strain evidence="2">CBS 333.67</strain>
    </source>
</reference>